<feature type="signal peptide" evidence="1">
    <location>
        <begin position="1"/>
        <end position="33"/>
    </location>
</feature>
<evidence type="ECO:0008006" key="4">
    <source>
        <dbReference type="Google" id="ProtNLM"/>
    </source>
</evidence>
<feature type="chain" id="PRO_5035714437" description="Secreted protein" evidence="1">
    <location>
        <begin position="34"/>
        <end position="68"/>
    </location>
</feature>
<protein>
    <recommendedName>
        <fullName evidence="4">Secreted protein</fullName>
    </recommendedName>
</protein>
<keyword evidence="3" id="KW-1185">Reference proteome</keyword>
<organism evidence="2 3">
    <name type="scientific">Dendrobium nobile</name>
    <name type="common">Orchid</name>
    <dbReference type="NCBI Taxonomy" id="94219"/>
    <lineage>
        <taxon>Eukaryota</taxon>
        <taxon>Viridiplantae</taxon>
        <taxon>Streptophyta</taxon>
        <taxon>Embryophyta</taxon>
        <taxon>Tracheophyta</taxon>
        <taxon>Spermatophyta</taxon>
        <taxon>Magnoliopsida</taxon>
        <taxon>Liliopsida</taxon>
        <taxon>Asparagales</taxon>
        <taxon>Orchidaceae</taxon>
        <taxon>Epidendroideae</taxon>
        <taxon>Malaxideae</taxon>
        <taxon>Dendrobiinae</taxon>
        <taxon>Dendrobium</taxon>
    </lineage>
</organism>
<evidence type="ECO:0000313" key="3">
    <source>
        <dbReference type="Proteomes" id="UP000829196"/>
    </source>
</evidence>
<dbReference type="AlphaFoldDB" id="A0A8T3B7I0"/>
<dbReference type="EMBL" id="JAGYWB010000011">
    <property type="protein sequence ID" value="KAI0504709.1"/>
    <property type="molecule type" value="Genomic_DNA"/>
</dbReference>
<dbReference type="Proteomes" id="UP000829196">
    <property type="component" value="Unassembled WGS sequence"/>
</dbReference>
<sequence length="68" mass="7510">MFIWSSGNVMVLILMLDVQIAMQILTAVRTVSAEVSHSVARRPVIAQKCAQTDHSARKKVKVVSNEIC</sequence>
<accession>A0A8T3B7I0</accession>
<proteinExistence type="predicted"/>
<gene>
    <name evidence="2" type="ORF">KFK09_015662</name>
</gene>
<reference evidence="2" key="1">
    <citation type="journal article" date="2022" name="Front. Genet.">
        <title>Chromosome-Scale Assembly of the Dendrobium nobile Genome Provides Insights Into the Molecular Mechanism of the Biosynthesis of the Medicinal Active Ingredient of Dendrobium.</title>
        <authorList>
            <person name="Xu Q."/>
            <person name="Niu S.-C."/>
            <person name="Li K.-L."/>
            <person name="Zheng P.-J."/>
            <person name="Zhang X.-J."/>
            <person name="Jia Y."/>
            <person name="Liu Y."/>
            <person name="Niu Y.-X."/>
            <person name="Yu L.-H."/>
            <person name="Chen D.-F."/>
            <person name="Zhang G.-Q."/>
        </authorList>
    </citation>
    <scope>NUCLEOTIDE SEQUENCE</scope>
    <source>
        <tissue evidence="2">Leaf</tissue>
    </source>
</reference>
<name>A0A8T3B7I0_DENNO</name>
<evidence type="ECO:0000256" key="1">
    <source>
        <dbReference type="SAM" id="SignalP"/>
    </source>
</evidence>
<evidence type="ECO:0000313" key="2">
    <source>
        <dbReference type="EMBL" id="KAI0504709.1"/>
    </source>
</evidence>
<comment type="caution">
    <text evidence="2">The sequence shown here is derived from an EMBL/GenBank/DDBJ whole genome shotgun (WGS) entry which is preliminary data.</text>
</comment>
<keyword evidence="1" id="KW-0732">Signal</keyword>